<protein>
    <recommendedName>
        <fullName evidence="6">Argininosuccinate lyase</fullName>
    </recommendedName>
</protein>
<feature type="signal peptide" evidence="1">
    <location>
        <begin position="1"/>
        <end position="20"/>
    </location>
</feature>
<evidence type="ECO:0000313" key="2">
    <source>
        <dbReference type="EMBL" id="KRS15386.1"/>
    </source>
</evidence>
<dbReference type="AlphaFoldDB" id="A0A0T5P2L2"/>
<dbReference type="RefSeq" id="WP_057820483.1">
    <property type="nucleotide sequence ID" value="NZ_CP031598.1"/>
</dbReference>
<evidence type="ECO:0000313" key="3">
    <source>
        <dbReference type="EMBL" id="QEW28724.1"/>
    </source>
</evidence>
<evidence type="ECO:0008006" key="6">
    <source>
        <dbReference type="Google" id="ProtNLM"/>
    </source>
</evidence>
<keyword evidence="1" id="KW-0732">Signal</keyword>
<dbReference type="KEGG" id="rid:RIdsm_04563"/>
<dbReference type="Proteomes" id="UP000325785">
    <property type="component" value="Chromosome"/>
</dbReference>
<reference evidence="2 4" key="1">
    <citation type="submission" date="2015-04" db="EMBL/GenBank/DDBJ databases">
        <title>The draft genome sequence of Roseovarius indicus B108T.</title>
        <authorList>
            <person name="Li G."/>
            <person name="Lai Q."/>
            <person name="Shao Z."/>
            <person name="Yan P."/>
        </authorList>
    </citation>
    <scope>NUCLEOTIDE SEQUENCE [LARGE SCALE GENOMIC DNA]</scope>
    <source>
        <strain evidence="2 4">B108</strain>
    </source>
</reference>
<reference evidence="3 5" key="2">
    <citation type="submission" date="2018-08" db="EMBL/GenBank/DDBJ databases">
        <title>Genetic Globetrotter - A new plasmid hitch-hiking vast phylogenetic and geographic distances.</title>
        <authorList>
            <person name="Vollmers J."/>
            <person name="Petersen J."/>
        </authorList>
    </citation>
    <scope>NUCLEOTIDE SEQUENCE [LARGE SCALE GENOMIC DNA]</scope>
    <source>
        <strain evidence="3 5">DSM 26383</strain>
    </source>
</reference>
<sequence length="59" mass="5735">MKRILAVMSLLALAACGADGEPIQPSMNANVGLGSNGVSGSTGVDFVSGRVTMGVGVGL</sequence>
<feature type="chain" id="PRO_5010437308" description="Argininosuccinate lyase" evidence="1">
    <location>
        <begin position="21"/>
        <end position="59"/>
    </location>
</feature>
<evidence type="ECO:0000256" key="1">
    <source>
        <dbReference type="SAM" id="SignalP"/>
    </source>
</evidence>
<dbReference type="EMBL" id="LAXI01000023">
    <property type="protein sequence ID" value="KRS15386.1"/>
    <property type="molecule type" value="Genomic_DNA"/>
</dbReference>
<dbReference type="PATRIC" id="fig|540747.5.peg.3225"/>
<proteinExistence type="predicted"/>
<organism evidence="2 4">
    <name type="scientific">Roseovarius indicus</name>
    <dbReference type="NCBI Taxonomy" id="540747"/>
    <lineage>
        <taxon>Bacteria</taxon>
        <taxon>Pseudomonadati</taxon>
        <taxon>Pseudomonadota</taxon>
        <taxon>Alphaproteobacteria</taxon>
        <taxon>Rhodobacterales</taxon>
        <taxon>Roseobacteraceae</taxon>
        <taxon>Roseovarius</taxon>
    </lineage>
</organism>
<gene>
    <name evidence="3" type="ORF">RIdsm_04563</name>
    <name evidence="2" type="ORF">XM52_24365</name>
</gene>
<evidence type="ECO:0000313" key="4">
    <source>
        <dbReference type="Proteomes" id="UP000051401"/>
    </source>
</evidence>
<accession>A0A0T5P2L2</accession>
<dbReference type="STRING" id="540747.SAMN04488031_11621"/>
<dbReference type="Proteomes" id="UP000051401">
    <property type="component" value="Unassembled WGS sequence"/>
</dbReference>
<name>A0A0T5P2L2_9RHOB</name>
<dbReference type="EMBL" id="CP031598">
    <property type="protein sequence ID" value="QEW28724.1"/>
    <property type="molecule type" value="Genomic_DNA"/>
</dbReference>
<evidence type="ECO:0000313" key="5">
    <source>
        <dbReference type="Proteomes" id="UP000325785"/>
    </source>
</evidence>
<dbReference type="PROSITE" id="PS51257">
    <property type="entry name" value="PROKAR_LIPOPROTEIN"/>
    <property type="match status" value="1"/>
</dbReference>
<keyword evidence="4" id="KW-1185">Reference proteome</keyword>